<evidence type="ECO:0000256" key="1">
    <source>
        <dbReference type="SAM" id="MobiDB-lite"/>
    </source>
</evidence>
<dbReference type="EMBL" id="JBBPBN010000007">
    <property type="protein sequence ID" value="KAK9033671.1"/>
    <property type="molecule type" value="Genomic_DNA"/>
</dbReference>
<organism evidence="3 4">
    <name type="scientific">Hibiscus sabdariffa</name>
    <name type="common">roselle</name>
    <dbReference type="NCBI Taxonomy" id="183260"/>
    <lineage>
        <taxon>Eukaryota</taxon>
        <taxon>Viridiplantae</taxon>
        <taxon>Streptophyta</taxon>
        <taxon>Embryophyta</taxon>
        <taxon>Tracheophyta</taxon>
        <taxon>Spermatophyta</taxon>
        <taxon>Magnoliopsida</taxon>
        <taxon>eudicotyledons</taxon>
        <taxon>Gunneridae</taxon>
        <taxon>Pentapetalae</taxon>
        <taxon>rosids</taxon>
        <taxon>malvids</taxon>
        <taxon>Malvales</taxon>
        <taxon>Malvaceae</taxon>
        <taxon>Malvoideae</taxon>
        <taxon>Hibiscus</taxon>
    </lineage>
</organism>
<comment type="caution">
    <text evidence="3">The sequence shown here is derived from an EMBL/GenBank/DDBJ whole genome shotgun (WGS) entry which is preliminary data.</text>
</comment>
<reference evidence="3 4" key="1">
    <citation type="journal article" date="2024" name="G3 (Bethesda)">
        <title>Genome assembly of Hibiscus sabdariffa L. provides insights into metabolisms of medicinal natural products.</title>
        <authorList>
            <person name="Kim T."/>
        </authorList>
    </citation>
    <scope>NUCLEOTIDE SEQUENCE [LARGE SCALE GENOMIC DNA]</scope>
    <source>
        <strain evidence="3">TK-2024</strain>
        <tissue evidence="3">Old leaves</tissue>
    </source>
</reference>
<keyword evidence="4" id="KW-1185">Reference proteome</keyword>
<dbReference type="Pfam" id="PF20167">
    <property type="entry name" value="Transposase_32"/>
    <property type="match status" value="1"/>
</dbReference>
<name>A0ABR2T848_9ROSI</name>
<feature type="region of interest" description="Disordered" evidence="1">
    <location>
        <begin position="268"/>
        <end position="329"/>
    </location>
</feature>
<dbReference type="InterPro" id="IPR046796">
    <property type="entry name" value="Transposase_32_dom"/>
</dbReference>
<feature type="compositionally biased region" description="Low complexity" evidence="1">
    <location>
        <begin position="278"/>
        <end position="297"/>
    </location>
</feature>
<feature type="compositionally biased region" description="Low complexity" evidence="1">
    <location>
        <begin position="304"/>
        <end position="321"/>
    </location>
</feature>
<feature type="domain" description="Putative plant transposon protein" evidence="2">
    <location>
        <begin position="58"/>
        <end position="236"/>
    </location>
</feature>
<gene>
    <name evidence="3" type="ORF">V6N11_049857</name>
</gene>
<evidence type="ECO:0000313" key="3">
    <source>
        <dbReference type="EMBL" id="KAK9033671.1"/>
    </source>
</evidence>
<proteinExistence type="predicted"/>
<sequence length="329" mass="36929">MATSSSSEDMPRQPANAEIQVRYTRMAAKNRWEEQGFFFDDSLENYGLEPTIQRRLRELGWFRFARQLARANLNWVLEFYNNNADGEDNVTVRGRRVVANSATINEILGLPNTDPSIYALLRGLEDEDYETIKNILCEHGTEWNTTGKNPHSVNRPNLRSEPKLWKTFVKRNLMSTSHNQTVDRTRLVLINVIMIGYRFNMGEVIAQEIAATCQNDKGIIAFPCIIFALYRRAAVPTHPGDKYTAEKPSWSRKKYMQKMNVANAAPIKVAMPTPPTSPAHSPTATPEEAGPFAPAEARSTPAATPQETSVPSPTSTPTAMPANRQSTPY</sequence>
<evidence type="ECO:0000259" key="2">
    <source>
        <dbReference type="Pfam" id="PF20167"/>
    </source>
</evidence>
<accession>A0ABR2T848</accession>
<protein>
    <recommendedName>
        <fullName evidence="2">Putative plant transposon protein domain-containing protein</fullName>
    </recommendedName>
</protein>
<dbReference type="Proteomes" id="UP001396334">
    <property type="component" value="Unassembled WGS sequence"/>
</dbReference>
<evidence type="ECO:0000313" key="4">
    <source>
        <dbReference type="Proteomes" id="UP001396334"/>
    </source>
</evidence>